<protein>
    <submittedName>
        <fullName evidence="1">Uncharacterized protein</fullName>
    </submittedName>
</protein>
<keyword evidence="2" id="KW-1185">Reference proteome</keyword>
<proteinExistence type="predicted"/>
<organism evidence="1 2">
    <name type="scientific">Methylomarinum roseum</name>
    <dbReference type="NCBI Taxonomy" id="3067653"/>
    <lineage>
        <taxon>Bacteria</taxon>
        <taxon>Pseudomonadati</taxon>
        <taxon>Pseudomonadota</taxon>
        <taxon>Gammaproteobacteria</taxon>
        <taxon>Methylococcales</taxon>
        <taxon>Methylococcaceae</taxon>
        <taxon>Methylomarinum</taxon>
    </lineage>
</organism>
<dbReference type="AlphaFoldDB" id="A0AAU7NTH0"/>
<dbReference type="EMBL" id="CP157743">
    <property type="protein sequence ID" value="XBS19911.1"/>
    <property type="molecule type" value="Genomic_DNA"/>
</dbReference>
<sequence length="200" mass="22802">MARARKYSRQDVNDILYASERRLSPVSGERGHALEKHVGVGGLQISDRLRGTLTTSTTRPLVMDEFGKVRPEAEHRDIWRRLTPGSTTKQLKQDFRTNIENFVSRSGSFIDLQQAIIVGKYVLNCQEGQAALAKLDQGLENRVAVTVSMHSLEWTQGAWKMNFASRENDITHEEEFGKAFMLIDKLDLDQIHIQTFFPLK</sequence>
<evidence type="ECO:0000313" key="1">
    <source>
        <dbReference type="EMBL" id="XBS19911.1"/>
    </source>
</evidence>
<reference evidence="1 2" key="1">
    <citation type="journal article" date="2024" name="Microbiology">
        <title>Methylomarinum rosea sp. nov., a novel halophilic methanotrophic bacterium from the hypersaline Lake Elton.</title>
        <authorList>
            <person name="Suleimanov R.Z."/>
            <person name="Oshkin I.Y."/>
            <person name="Danilova O.V."/>
            <person name="Suzina N.E."/>
            <person name="Dedysh S.N."/>
        </authorList>
    </citation>
    <scope>NUCLEOTIDE SEQUENCE [LARGE SCALE GENOMIC DNA]</scope>
    <source>
        <strain evidence="1 2">Ch1-1</strain>
    </source>
</reference>
<evidence type="ECO:0000313" key="2">
    <source>
        <dbReference type="Proteomes" id="UP001225378"/>
    </source>
</evidence>
<dbReference type="Proteomes" id="UP001225378">
    <property type="component" value="Chromosome"/>
</dbReference>
<gene>
    <name evidence="1" type="ORF">Q9L42_016355</name>
</gene>
<accession>A0AAU7NTH0</accession>
<name>A0AAU7NTH0_9GAMM</name>
<dbReference type="RefSeq" id="WP_305907354.1">
    <property type="nucleotide sequence ID" value="NZ_CP157743.1"/>
</dbReference>
<dbReference type="KEGG" id="mech:Q9L42_016355"/>